<comment type="caution">
    <text evidence="1">The sequence shown here is derived from an EMBL/GenBank/DDBJ whole genome shotgun (WGS) entry which is preliminary data.</text>
</comment>
<sequence>MSHTILPFKYSFPYTNKCHLLTLHSHSPPFPSHTKYFSLVSSIFLHLPNDSGVRGTLPTINGDFNKPRVTEIQLRMDCNGCVQKIKKALHGINGIYDLYIDFPQQKLTIIGWADPERIMKAIKKTRKTATICSHSEVTESSNQPPEQPQEGGGGPPPETANPPPPEGGGPPPEAAQAAEPPKDQTPPPPPENPPPPAENLPPPQNPPPVVQPSPIAAETNASQQAGPSGPKDIGEVHVIYHHPPDYAYRYGYAPSYSGHWNRCSNGQEFQQVAPQGPQPTYVTHSYNTYKPSPYVTEYEYVRSPPRYGNYSRVDHYSEDYHSNNGYHNNNSNGNITSMFSDENPNACRIM</sequence>
<gene>
    <name evidence="1" type="ORF">Pint_24437</name>
</gene>
<keyword evidence="2" id="KW-1185">Reference proteome</keyword>
<evidence type="ECO:0000313" key="2">
    <source>
        <dbReference type="Proteomes" id="UP001163603"/>
    </source>
</evidence>
<name>A0ACC0YD03_9ROSI</name>
<accession>A0ACC0YD03</accession>
<proteinExistence type="predicted"/>
<dbReference type="Proteomes" id="UP001163603">
    <property type="component" value="Chromosome 7"/>
</dbReference>
<reference evidence="2" key="1">
    <citation type="journal article" date="2023" name="G3 (Bethesda)">
        <title>Genome assembly and association tests identify interacting loci associated with vigor, precocity, and sex in interspecific pistachio rootstocks.</title>
        <authorList>
            <person name="Palmer W."/>
            <person name="Jacygrad E."/>
            <person name="Sagayaradj S."/>
            <person name="Cavanaugh K."/>
            <person name="Han R."/>
            <person name="Bertier L."/>
            <person name="Beede B."/>
            <person name="Kafkas S."/>
            <person name="Golino D."/>
            <person name="Preece J."/>
            <person name="Michelmore R."/>
        </authorList>
    </citation>
    <scope>NUCLEOTIDE SEQUENCE [LARGE SCALE GENOMIC DNA]</scope>
</reference>
<organism evidence="1 2">
    <name type="scientific">Pistacia integerrima</name>
    <dbReference type="NCBI Taxonomy" id="434235"/>
    <lineage>
        <taxon>Eukaryota</taxon>
        <taxon>Viridiplantae</taxon>
        <taxon>Streptophyta</taxon>
        <taxon>Embryophyta</taxon>
        <taxon>Tracheophyta</taxon>
        <taxon>Spermatophyta</taxon>
        <taxon>Magnoliopsida</taxon>
        <taxon>eudicotyledons</taxon>
        <taxon>Gunneridae</taxon>
        <taxon>Pentapetalae</taxon>
        <taxon>rosids</taxon>
        <taxon>malvids</taxon>
        <taxon>Sapindales</taxon>
        <taxon>Anacardiaceae</taxon>
        <taxon>Pistacia</taxon>
    </lineage>
</organism>
<evidence type="ECO:0000313" key="1">
    <source>
        <dbReference type="EMBL" id="KAJ0034189.1"/>
    </source>
</evidence>
<protein>
    <submittedName>
        <fullName evidence="1">Uncharacterized protein</fullName>
    </submittedName>
</protein>
<dbReference type="EMBL" id="CM047742">
    <property type="protein sequence ID" value="KAJ0034189.1"/>
    <property type="molecule type" value="Genomic_DNA"/>
</dbReference>